<organism evidence="1 2">
    <name type="scientific">Leptospirillum ferrooxidans (strain C2-3)</name>
    <dbReference type="NCBI Taxonomy" id="1162668"/>
    <lineage>
        <taxon>Bacteria</taxon>
        <taxon>Pseudomonadati</taxon>
        <taxon>Nitrospirota</taxon>
        <taxon>Nitrospiria</taxon>
        <taxon>Nitrospirales</taxon>
        <taxon>Nitrospiraceae</taxon>
        <taxon>Leptospirillum</taxon>
    </lineage>
</organism>
<evidence type="ECO:0000313" key="2">
    <source>
        <dbReference type="Proteomes" id="UP000007382"/>
    </source>
</evidence>
<dbReference type="PATRIC" id="fig|1162668.3.peg.2420"/>
<dbReference type="OrthoDB" id="9814890at2"/>
<dbReference type="KEGG" id="lfc:LFE_2044"/>
<dbReference type="AlphaFoldDB" id="I0IR19"/>
<reference evidence="1 2" key="1">
    <citation type="journal article" date="2012" name="J. Bacteriol.">
        <title>Complete Genome Sequence of Leptospirillum ferrooxidans Strain C2-3, Isolated from a Fresh Volcanic Ash Deposit on the Island of Miyake, Japan.</title>
        <authorList>
            <person name="Fujimura R."/>
            <person name="Sato Y."/>
            <person name="Nishizawa T."/>
            <person name="Oshima K."/>
            <person name="Kim S.-W."/>
            <person name="Hattori M."/>
            <person name="Kamijo T."/>
            <person name="Ohta H."/>
        </authorList>
    </citation>
    <scope>NUCLEOTIDE SEQUENCE [LARGE SCALE GENOMIC DNA]</scope>
    <source>
        <strain evidence="1 2">C2-3</strain>
    </source>
</reference>
<dbReference type="EMBL" id="AP012342">
    <property type="protein sequence ID" value="BAM07718.1"/>
    <property type="molecule type" value="Genomic_DNA"/>
</dbReference>
<protein>
    <recommendedName>
        <fullName evidence="3">Outer membrane protein beta-barrel domain-containing protein</fullName>
    </recommendedName>
</protein>
<gene>
    <name evidence="1" type="ordered locus">LFE_2044</name>
</gene>
<dbReference type="HOGENOM" id="CLU_1183871_0_0_0"/>
<evidence type="ECO:0008006" key="3">
    <source>
        <dbReference type="Google" id="ProtNLM"/>
    </source>
</evidence>
<name>I0IR19_LEPFC</name>
<dbReference type="RefSeq" id="WP_014450202.1">
    <property type="nucleotide sequence ID" value="NC_017094.1"/>
</dbReference>
<keyword evidence="2" id="KW-1185">Reference proteome</keyword>
<evidence type="ECO:0000313" key="1">
    <source>
        <dbReference type="EMBL" id="BAM07718.1"/>
    </source>
</evidence>
<proteinExistence type="predicted"/>
<sequence>MGKKSDLCWWNSYVILFLVFCFLPLHGAEGTAYADGCDPLADEEVGYPPTTDWEWITDACPPPPSADASPSFNGVGVTLYGGVTFPTRNDLFGVPVPSGITPINSFVQNGYEGGLSVNSWINQNIGFRMMLGIEDFPGQIGDRSFQAGEVTLGPVLKLLGSQTTFLYLAIDGGGALSGLDVQNVFSGTASSAYLDVGLGLNMSFVAVEIDYVTLFTPGGLPNGESPFFFVPITIGLHL</sequence>
<accession>I0IR19</accession>
<reference evidence="2" key="2">
    <citation type="submission" date="2012-03" db="EMBL/GenBank/DDBJ databases">
        <title>The complete genome sequence of the pioneer microbe on fresh volcanic deposit, Leptospirillum ferrooxidans strain C2-3.</title>
        <authorList>
            <person name="Fujimura R."/>
            <person name="Sato Y."/>
            <person name="Nishizawa T."/>
            <person name="Nanba K."/>
            <person name="Oshima K."/>
            <person name="Hattori M."/>
            <person name="Kamijo T."/>
            <person name="Ohta H."/>
        </authorList>
    </citation>
    <scope>NUCLEOTIDE SEQUENCE [LARGE SCALE GENOMIC DNA]</scope>
    <source>
        <strain evidence="2">C2-3</strain>
    </source>
</reference>
<dbReference type="Proteomes" id="UP000007382">
    <property type="component" value="Chromosome"/>
</dbReference>